<dbReference type="Proteomes" id="UP000053825">
    <property type="component" value="Unassembled WGS sequence"/>
</dbReference>
<evidence type="ECO:0000313" key="1">
    <source>
        <dbReference type="EMBL" id="KOC59066.1"/>
    </source>
</evidence>
<protein>
    <submittedName>
        <fullName evidence="1">Uncharacterized protein</fullName>
    </submittedName>
</protein>
<sequence>MHDRFPSKGRIAIFGCEPIWIKGPHRAGTVPLTALGLLHDVRPKRPLPIF</sequence>
<evidence type="ECO:0000313" key="2">
    <source>
        <dbReference type="Proteomes" id="UP000053825"/>
    </source>
</evidence>
<accession>A0A0L7QKM5</accession>
<organism evidence="1 2">
    <name type="scientific">Habropoda laboriosa</name>
    <dbReference type="NCBI Taxonomy" id="597456"/>
    <lineage>
        <taxon>Eukaryota</taxon>
        <taxon>Metazoa</taxon>
        <taxon>Ecdysozoa</taxon>
        <taxon>Arthropoda</taxon>
        <taxon>Hexapoda</taxon>
        <taxon>Insecta</taxon>
        <taxon>Pterygota</taxon>
        <taxon>Neoptera</taxon>
        <taxon>Endopterygota</taxon>
        <taxon>Hymenoptera</taxon>
        <taxon>Apocrita</taxon>
        <taxon>Aculeata</taxon>
        <taxon>Apoidea</taxon>
        <taxon>Anthophila</taxon>
        <taxon>Apidae</taxon>
        <taxon>Habropoda</taxon>
    </lineage>
</organism>
<dbReference type="AlphaFoldDB" id="A0A0L7QKM5"/>
<name>A0A0L7QKM5_9HYME</name>
<keyword evidence="2" id="KW-1185">Reference proteome</keyword>
<gene>
    <name evidence="1" type="ORF">WH47_12659</name>
</gene>
<reference evidence="1 2" key="1">
    <citation type="submission" date="2015-07" db="EMBL/GenBank/DDBJ databases">
        <title>The genome of Habropoda laboriosa.</title>
        <authorList>
            <person name="Pan H."/>
            <person name="Kapheim K."/>
        </authorList>
    </citation>
    <scope>NUCLEOTIDE SEQUENCE [LARGE SCALE GENOMIC DNA]</scope>
    <source>
        <strain evidence="1">0110345459</strain>
    </source>
</reference>
<dbReference type="EMBL" id="KQ414954">
    <property type="protein sequence ID" value="KOC59066.1"/>
    <property type="molecule type" value="Genomic_DNA"/>
</dbReference>
<proteinExistence type="predicted"/>